<dbReference type="OrthoDB" id="5736604at2"/>
<dbReference type="Proteomes" id="UP000036102">
    <property type="component" value="Unassembled WGS sequence"/>
</dbReference>
<name>A0A0J7J4M7_9GAMM</name>
<dbReference type="EMBL" id="LFBU01000002">
    <property type="protein sequence ID" value="KMQ72881.1"/>
    <property type="molecule type" value="Genomic_DNA"/>
</dbReference>
<dbReference type="InterPro" id="IPR047742">
    <property type="entry name" value="PA4642-like"/>
</dbReference>
<dbReference type="STRING" id="1658765.Msub_20076"/>
<comment type="caution">
    <text evidence="1">The sequence shown here is derived from an EMBL/GenBank/DDBJ whole genome shotgun (WGS) entry which is preliminary data.</text>
</comment>
<evidence type="ECO:0008006" key="3">
    <source>
        <dbReference type="Google" id="ProtNLM"/>
    </source>
</evidence>
<keyword evidence="2" id="KW-1185">Reference proteome</keyword>
<evidence type="ECO:0000313" key="2">
    <source>
        <dbReference type="Proteomes" id="UP000036102"/>
    </source>
</evidence>
<dbReference type="NCBIfam" id="NF038106">
    <property type="entry name" value="gamma_NF038106"/>
    <property type="match status" value="1"/>
</dbReference>
<protein>
    <recommendedName>
        <fullName evidence="3">Aminopeptidase</fullName>
    </recommendedName>
</protein>
<dbReference type="RefSeq" id="WP_048497206.1">
    <property type="nucleotide sequence ID" value="NZ_LFBU01000002.1"/>
</dbReference>
<reference evidence="1 2" key="1">
    <citation type="submission" date="2015-06" db="EMBL/GenBank/DDBJ databases">
        <title>Marinobacter subterrani, a genetically tractable neutrophilic iron-oxidizing strain isolated from the Soudan Iron Mine.</title>
        <authorList>
            <person name="Bonis B.M."/>
            <person name="Gralnick J.A."/>
        </authorList>
    </citation>
    <scope>NUCLEOTIDE SEQUENCE [LARGE SCALE GENOMIC DNA]</scope>
    <source>
        <strain evidence="1 2">JG233</strain>
    </source>
</reference>
<dbReference type="AlphaFoldDB" id="A0A0J7J4M7"/>
<organism evidence="1 2">
    <name type="scientific">Marinobacter subterrani</name>
    <dbReference type="NCBI Taxonomy" id="1658765"/>
    <lineage>
        <taxon>Bacteria</taxon>
        <taxon>Pseudomonadati</taxon>
        <taxon>Pseudomonadota</taxon>
        <taxon>Gammaproteobacteria</taxon>
        <taxon>Pseudomonadales</taxon>
        <taxon>Marinobacteraceae</taxon>
        <taxon>Marinobacter</taxon>
    </lineage>
</organism>
<evidence type="ECO:0000313" key="1">
    <source>
        <dbReference type="EMBL" id="KMQ72881.1"/>
    </source>
</evidence>
<accession>A0A0J7J4M7</accession>
<sequence>MSGPDKPKVIGEEWSDERVRSFLDLQPWDASENADYHALLKAYQAMRAEDFERFIGFFVAAGRDLNATGGEGETILERISRHRRSVDYATILENAGAKKTAAAGN</sequence>
<proteinExistence type="predicted"/>
<dbReference type="PATRIC" id="fig|1658765.3.peg.3341"/>
<gene>
    <name evidence="1" type="ORF">Msub_20076</name>
</gene>